<dbReference type="AlphaFoldDB" id="A0A8X6QC76"/>
<sequence>MCAWRGAPPLRVLRAGLASARAACVRQRLRGCALAKYAAGCHPAITGMNQRQFCFVSMLKRDLSELDCDLFGQNHGRRIIFIFVFCLLKSSNIEGLIGGFEQQKADIPDSRETNHTLR</sequence>
<gene>
    <name evidence="1" type="ORF">NPIL_385261</name>
</gene>
<accession>A0A8X6QC76</accession>
<organism evidence="1 2">
    <name type="scientific">Nephila pilipes</name>
    <name type="common">Giant wood spider</name>
    <name type="synonym">Nephila maculata</name>
    <dbReference type="NCBI Taxonomy" id="299642"/>
    <lineage>
        <taxon>Eukaryota</taxon>
        <taxon>Metazoa</taxon>
        <taxon>Ecdysozoa</taxon>
        <taxon>Arthropoda</taxon>
        <taxon>Chelicerata</taxon>
        <taxon>Arachnida</taxon>
        <taxon>Araneae</taxon>
        <taxon>Araneomorphae</taxon>
        <taxon>Entelegynae</taxon>
        <taxon>Araneoidea</taxon>
        <taxon>Nephilidae</taxon>
        <taxon>Nephila</taxon>
    </lineage>
</organism>
<dbReference type="Proteomes" id="UP000887013">
    <property type="component" value="Unassembled WGS sequence"/>
</dbReference>
<evidence type="ECO:0000313" key="1">
    <source>
        <dbReference type="EMBL" id="GFU13659.1"/>
    </source>
</evidence>
<comment type="caution">
    <text evidence="1">The sequence shown here is derived from an EMBL/GenBank/DDBJ whole genome shotgun (WGS) entry which is preliminary data.</text>
</comment>
<evidence type="ECO:0000313" key="2">
    <source>
        <dbReference type="Proteomes" id="UP000887013"/>
    </source>
</evidence>
<reference evidence="1" key="1">
    <citation type="submission" date="2020-08" db="EMBL/GenBank/DDBJ databases">
        <title>Multicomponent nature underlies the extraordinary mechanical properties of spider dragline silk.</title>
        <authorList>
            <person name="Kono N."/>
            <person name="Nakamura H."/>
            <person name="Mori M."/>
            <person name="Yoshida Y."/>
            <person name="Ohtoshi R."/>
            <person name="Malay A.D."/>
            <person name="Moran D.A.P."/>
            <person name="Tomita M."/>
            <person name="Numata K."/>
            <person name="Arakawa K."/>
        </authorList>
    </citation>
    <scope>NUCLEOTIDE SEQUENCE</scope>
</reference>
<protein>
    <submittedName>
        <fullName evidence="1">Uncharacterized protein</fullName>
    </submittedName>
</protein>
<name>A0A8X6QC76_NEPPI</name>
<keyword evidence="2" id="KW-1185">Reference proteome</keyword>
<dbReference type="EMBL" id="BMAW01079038">
    <property type="protein sequence ID" value="GFU13659.1"/>
    <property type="molecule type" value="Genomic_DNA"/>
</dbReference>
<proteinExistence type="predicted"/>